<dbReference type="Proteomes" id="UP000004986">
    <property type="component" value="Unassembled WGS sequence"/>
</dbReference>
<name>F3GRF7_PSESJ</name>
<feature type="non-terminal residue" evidence="1">
    <location>
        <position position="1"/>
    </location>
</feature>
<keyword evidence="2" id="KW-1185">Reference proteome</keyword>
<reference evidence="1 2" key="1">
    <citation type="journal article" date="2011" name="PLoS Pathog.">
        <title>Dynamic evolution of pathogenicity revealed by sequencing and comparative genomics of 19 Pseudomonas syringae isolates.</title>
        <authorList>
            <person name="Baltrus D.A."/>
            <person name="Nishimura M.T."/>
            <person name="Romanchuk A."/>
            <person name="Chang J.H."/>
            <person name="Mukhtar M.S."/>
            <person name="Cherkis K."/>
            <person name="Roach J."/>
            <person name="Grant S.R."/>
            <person name="Jones C.D."/>
            <person name="Dangl J.L."/>
        </authorList>
    </citation>
    <scope>NUCLEOTIDE SEQUENCE [LARGE SCALE GENOMIC DNA]</scope>
    <source>
        <strain evidence="1 2">1704B</strain>
    </source>
</reference>
<proteinExistence type="predicted"/>
<gene>
    <name evidence="1" type="ORF">PSYPI_47638</name>
</gene>
<feature type="non-terminal residue" evidence="1">
    <location>
        <position position="40"/>
    </location>
</feature>
<accession>F3GRF7</accession>
<sequence length="40" mass="4533">LANRQPDTAHLKTRTPNFFMAGWHRAKFRSANGMRTAFAG</sequence>
<evidence type="ECO:0000313" key="1">
    <source>
        <dbReference type="EMBL" id="EGH49660.1"/>
    </source>
</evidence>
<dbReference type="EMBL" id="AEAI01004549">
    <property type="protein sequence ID" value="EGH49660.1"/>
    <property type="molecule type" value="Genomic_DNA"/>
</dbReference>
<comment type="caution">
    <text evidence="1">The sequence shown here is derived from an EMBL/GenBank/DDBJ whole genome shotgun (WGS) entry which is preliminary data.</text>
</comment>
<evidence type="ECO:0000313" key="2">
    <source>
        <dbReference type="Proteomes" id="UP000004986"/>
    </source>
</evidence>
<dbReference type="AlphaFoldDB" id="F3GRF7"/>
<protein>
    <submittedName>
        <fullName evidence="1">Uncharacterized protein</fullName>
    </submittedName>
</protein>
<organism evidence="1 2">
    <name type="scientific">Pseudomonas syringae pv. pisi str. 1704B</name>
    <dbReference type="NCBI Taxonomy" id="629263"/>
    <lineage>
        <taxon>Bacteria</taxon>
        <taxon>Pseudomonadati</taxon>
        <taxon>Pseudomonadota</taxon>
        <taxon>Gammaproteobacteria</taxon>
        <taxon>Pseudomonadales</taxon>
        <taxon>Pseudomonadaceae</taxon>
        <taxon>Pseudomonas</taxon>
        <taxon>Pseudomonas syringae</taxon>
    </lineage>
</organism>